<keyword evidence="9" id="KW-1185">Reference proteome</keyword>
<sequence>MDTDRQPDAAAKPRMSYACEACRAAKVKCQPGTAPGICRRCLDSKRECIFKTGPRTRRPRQSKLNAAAPRPPPPPGPSQTFTIDVPMPATDDALSGATNPVDALCTSHETYLSRLVDSSEDDLAPPPSLTSSSSWAPTPSSSVSGTTTNNSIRAVQPRFNLDSASALLRTFLAVMLPRFPVAVFPESTSVPDLARDRPFVLLAALAAASGRGGPAQGQGHGLYDEEFRRVLGVKFVSGGERSVEMLVGLLIYVAWYPFHLRPKSRQAFQYIRMAIDIVHDLELDHPPSGDASLLNNAVSEEMLAGIRAYLACYYLGTSFEISWSKGSSVGYTQWTATCCDILEMHSGASEGDRTLVWLVRLQHLAEETAKLRNSSRSQPQGEHHKSLLLKGIETQLREWQGRMPNDMPSTSTLKIALLFTEVFLYGASLLRPPSARGPSIKHAPSNLPEPWTDTARLTSCVAALRTFLEYMVSLPSSEFSAFCAVDWGRFVVSIVLGFRISFPLPGDCPTWDDEAARRRLDLGAYLDRFAASPGPESDTHSASSPSQQPDTLSASRAVLAVVKQKYDRRVAHLSSSGRTAPPDRAARGCPVIDGSMDAYFRSWDETPVDPGYAVLPGLEPGAHGEVYHDLWATMTAGWASDGVGDMDMVSL</sequence>
<dbReference type="Proteomes" id="UP001174694">
    <property type="component" value="Unassembled WGS sequence"/>
</dbReference>
<dbReference type="AlphaFoldDB" id="A0AA38RQW1"/>
<dbReference type="InterPro" id="IPR036864">
    <property type="entry name" value="Zn2-C6_fun-type_DNA-bd_sf"/>
</dbReference>
<accession>A0AA38RQW1</accession>
<dbReference type="EMBL" id="JANBVO010000003">
    <property type="protein sequence ID" value="KAJ9155614.1"/>
    <property type="molecule type" value="Genomic_DNA"/>
</dbReference>
<dbReference type="GO" id="GO:0005634">
    <property type="term" value="C:nucleus"/>
    <property type="evidence" value="ECO:0007669"/>
    <property type="project" value="UniProtKB-SubCell"/>
</dbReference>
<dbReference type="CDD" id="cd00067">
    <property type="entry name" value="GAL4"/>
    <property type="match status" value="1"/>
</dbReference>
<keyword evidence="3" id="KW-0238">DNA-binding</keyword>
<evidence type="ECO:0000256" key="5">
    <source>
        <dbReference type="ARBA" id="ARBA00023242"/>
    </source>
</evidence>
<evidence type="ECO:0000313" key="9">
    <source>
        <dbReference type="Proteomes" id="UP001174694"/>
    </source>
</evidence>
<evidence type="ECO:0000256" key="3">
    <source>
        <dbReference type="ARBA" id="ARBA00023125"/>
    </source>
</evidence>
<name>A0AA38RQW1_9PEZI</name>
<dbReference type="InterPro" id="IPR001138">
    <property type="entry name" value="Zn2Cys6_DnaBD"/>
</dbReference>
<evidence type="ECO:0000256" key="6">
    <source>
        <dbReference type="SAM" id="MobiDB-lite"/>
    </source>
</evidence>
<dbReference type="GO" id="GO:0008270">
    <property type="term" value="F:zinc ion binding"/>
    <property type="evidence" value="ECO:0007669"/>
    <property type="project" value="InterPro"/>
</dbReference>
<protein>
    <submittedName>
        <fullName evidence="8">Zn(II)2Cys6 transcription factor</fullName>
    </submittedName>
</protein>
<dbReference type="PROSITE" id="PS00463">
    <property type="entry name" value="ZN2_CY6_FUNGAL_1"/>
    <property type="match status" value="1"/>
</dbReference>
<feature type="domain" description="Zn(2)-C6 fungal-type" evidence="7">
    <location>
        <begin position="18"/>
        <end position="50"/>
    </location>
</feature>
<feature type="region of interest" description="Disordered" evidence="6">
    <location>
        <begin position="118"/>
        <end position="149"/>
    </location>
</feature>
<feature type="region of interest" description="Disordered" evidence="6">
    <location>
        <begin position="52"/>
        <end position="81"/>
    </location>
</feature>
<dbReference type="InterPro" id="IPR051089">
    <property type="entry name" value="prtT"/>
</dbReference>
<evidence type="ECO:0000256" key="2">
    <source>
        <dbReference type="ARBA" id="ARBA00023015"/>
    </source>
</evidence>
<dbReference type="PROSITE" id="PS50048">
    <property type="entry name" value="ZN2_CY6_FUNGAL_2"/>
    <property type="match status" value="1"/>
</dbReference>
<dbReference type="SMART" id="SM00066">
    <property type="entry name" value="GAL4"/>
    <property type="match status" value="1"/>
</dbReference>
<dbReference type="PANTHER" id="PTHR31845:SF39">
    <property type="entry name" value="TRANSCRIPTION FACTOR PBCR-RELATED"/>
    <property type="match status" value="1"/>
</dbReference>
<reference evidence="8" key="1">
    <citation type="submission" date="2022-07" db="EMBL/GenBank/DDBJ databases">
        <title>Fungi with potential for degradation of polypropylene.</title>
        <authorList>
            <person name="Gostincar C."/>
        </authorList>
    </citation>
    <scope>NUCLEOTIDE SEQUENCE</scope>
    <source>
        <strain evidence="8">EXF-13308</strain>
    </source>
</reference>
<keyword evidence="4" id="KW-0804">Transcription</keyword>
<dbReference type="PANTHER" id="PTHR31845">
    <property type="entry name" value="FINGER DOMAIN PROTEIN, PUTATIVE-RELATED"/>
    <property type="match status" value="1"/>
</dbReference>
<evidence type="ECO:0000313" key="8">
    <source>
        <dbReference type="EMBL" id="KAJ9155614.1"/>
    </source>
</evidence>
<keyword evidence="2" id="KW-0805">Transcription regulation</keyword>
<dbReference type="SUPFAM" id="SSF57701">
    <property type="entry name" value="Zn2/Cys6 DNA-binding domain"/>
    <property type="match status" value="1"/>
</dbReference>
<comment type="subcellular location">
    <subcellularLocation>
        <location evidence="1">Nucleus</location>
    </subcellularLocation>
</comment>
<feature type="region of interest" description="Disordered" evidence="6">
    <location>
        <begin position="532"/>
        <end position="551"/>
    </location>
</feature>
<evidence type="ECO:0000259" key="7">
    <source>
        <dbReference type="PROSITE" id="PS50048"/>
    </source>
</evidence>
<dbReference type="Gene3D" id="4.10.240.10">
    <property type="entry name" value="Zn(2)-C6 fungal-type DNA-binding domain"/>
    <property type="match status" value="1"/>
</dbReference>
<comment type="caution">
    <text evidence="8">The sequence shown here is derived from an EMBL/GenBank/DDBJ whole genome shotgun (WGS) entry which is preliminary data.</text>
</comment>
<evidence type="ECO:0000256" key="1">
    <source>
        <dbReference type="ARBA" id="ARBA00004123"/>
    </source>
</evidence>
<evidence type="ECO:0000256" key="4">
    <source>
        <dbReference type="ARBA" id="ARBA00023163"/>
    </source>
</evidence>
<gene>
    <name evidence="8" type="ORF">NKR23_g1934</name>
</gene>
<dbReference type="GO" id="GO:0000976">
    <property type="term" value="F:transcription cis-regulatory region binding"/>
    <property type="evidence" value="ECO:0007669"/>
    <property type="project" value="TreeGrafter"/>
</dbReference>
<keyword evidence="5" id="KW-0539">Nucleus</keyword>
<proteinExistence type="predicted"/>
<feature type="compositionally biased region" description="Polar residues" evidence="6">
    <location>
        <begin position="540"/>
        <end position="551"/>
    </location>
</feature>
<feature type="compositionally biased region" description="Low complexity" evidence="6">
    <location>
        <begin position="129"/>
        <end position="149"/>
    </location>
</feature>
<organism evidence="8 9">
    <name type="scientific">Pleurostoma richardsiae</name>
    <dbReference type="NCBI Taxonomy" id="41990"/>
    <lineage>
        <taxon>Eukaryota</taxon>
        <taxon>Fungi</taxon>
        <taxon>Dikarya</taxon>
        <taxon>Ascomycota</taxon>
        <taxon>Pezizomycotina</taxon>
        <taxon>Sordariomycetes</taxon>
        <taxon>Sordariomycetidae</taxon>
        <taxon>Calosphaeriales</taxon>
        <taxon>Pleurostomataceae</taxon>
        <taxon>Pleurostoma</taxon>
    </lineage>
</organism>
<dbReference type="GO" id="GO:0000981">
    <property type="term" value="F:DNA-binding transcription factor activity, RNA polymerase II-specific"/>
    <property type="evidence" value="ECO:0007669"/>
    <property type="project" value="InterPro"/>
</dbReference>